<organism evidence="1 2">
    <name type="scientific">Amycolatopsis cynarae</name>
    <dbReference type="NCBI Taxonomy" id="2995223"/>
    <lineage>
        <taxon>Bacteria</taxon>
        <taxon>Bacillati</taxon>
        <taxon>Actinomycetota</taxon>
        <taxon>Actinomycetes</taxon>
        <taxon>Pseudonocardiales</taxon>
        <taxon>Pseudonocardiaceae</taxon>
        <taxon>Amycolatopsis</taxon>
    </lineage>
</organism>
<dbReference type="EMBL" id="CP113836">
    <property type="protein sequence ID" value="WAL67154.1"/>
    <property type="molecule type" value="Genomic_DNA"/>
</dbReference>
<dbReference type="NCBIfam" id="NF041539">
    <property type="entry name" value="choice_anch_R"/>
    <property type="match status" value="1"/>
</dbReference>
<name>A0ABY7B5E5_9PSEU</name>
<accession>A0ABY7B5E5</accession>
<proteinExistence type="predicted"/>
<evidence type="ECO:0000313" key="1">
    <source>
        <dbReference type="EMBL" id="WAL67154.1"/>
    </source>
</evidence>
<protein>
    <recommendedName>
        <fullName evidence="3">Ig-like domain-containing protein</fullName>
    </recommendedName>
</protein>
<evidence type="ECO:0000313" key="2">
    <source>
        <dbReference type="Proteomes" id="UP001163203"/>
    </source>
</evidence>
<gene>
    <name evidence="1" type="ORF">ORV05_05020</name>
</gene>
<reference evidence="1" key="1">
    <citation type="submission" date="2022-11" db="EMBL/GenBank/DDBJ databases">
        <authorList>
            <person name="Mo P."/>
        </authorList>
    </citation>
    <scope>NUCLEOTIDE SEQUENCE</scope>
    <source>
        <strain evidence="1">HUAS 11-8</strain>
    </source>
</reference>
<keyword evidence="2" id="KW-1185">Reference proteome</keyword>
<evidence type="ECO:0008006" key="3">
    <source>
        <dbReference type="Google" id="ProtNLM"/>
    </source>
</evidence>
<sequence length="242" mass="25570">MATPTWLAATAGQPTKAGQINQFLGTHSVQFLYSATQTVAQATAGTGGVNTNGLYIAQSFTTPSNQTQIGWIGINATVTGTPAPLTVTVQTNNAGAPSGTVLATTLIPAEFLTGTPGNIPIPLPCTVTASTTYWVVAQAVGDASNYFTWYKSNQTSGASTSANGTTWSAQTYGLLYNVHDQSSVPPLLFTYEDNGARWTEWVFHTNGQFYILAEFTQGQTPTGYTTSLRTLNYTNGLLTSIT</sequence>
<dbReference type="RefSeq" id="WP_268757282.1">
    <property type="nucleotide sequence ID" value="NZ_CP113836.1"/>
</dbReference>
<dbReference type="Proteomes" id="UP001163203">
    <property type="component" value="Chromosome"/>
</dbReference>